<dbReference type="SUPFAM" id="SSF52799">
    <property type="entry name" value="(Phosphotyrosine protein) phosphatases II"/>
    <property type="match status" value="1"/>
</dbReference>
<dbReference type="PROSITE" id="PS50055">
    <property type="entry name" value="TYR_PHOSPHATASE_PTP"/>
    <property type="match status" value="1"/>
</dbReference>
<dbReference type="InterPro" id="IPR050348">
    <property type="entry name" value="Protein-Tyr_Phosphatase"/>
</dbReference>
<evidence type="ECO:0000313" key="5">
    <source>
        <dbReference type="WBParaSite" id="Gr19_v10_g11715.t1"/>
    </source>
</evidence>
<dbReference type="PROSITE" id="PS00383">
    <property type="entry name" value="TYR_PHOSPHATASE_1"/>
    <property type="match status" value="1"/>
</dbReference>
<feature type="compositionally biased region" description="Polar residues" evidence="1">
    <location>
        <begin position="155"/>
        <end position="165"/>
    </location>
</feature>
<dbReference type="GO" id="GO:0004725">
    <property type="term" value="F:protein tyrosine phosphatase activity"/>
    <property type="evidence" value="ECO:0007669"/>
    <property type="project" value="InterPro"/>
</dbReference>
<dbReference type="SMART" id="SM00404">
    <property type="entry name" value="PTPc_motif"/>
    <property type="match status" value="1"/>
</dbReference>
<dbReference type="CDD" id="cd00047">
    <property type="entry name" value="PTPc"/>
    <property type="match status" value="1"/>
</dbReference>
<name>A0A914GVG6_GLORO</name>
<dbReference type="PANTHER" id="PTHR19134">
    <property type="entry name" value="RECEPTOR-TYPE TYROSINE-PROTEIN PHOSPHATASE"/>
    <property type="match status" value="1"/>
</dbReference>
<dbReference type="PRINTS" id="PR00700">
    <property type="entry name" value="PRTYPHPHTASE"/>
</dbReference>
<dbReference type="Proteomes" id="UP000887572">
    <property type="component" value="Unplaced"/>
</dbReference>
<dbReference type="SMART" id="SM00194">
    <property type="entry name" value="PTPc"/>
    <property type="match status" value="1"/>
</dbReference>
<evidence type="ECO:0000259" key="2">
    <source>
        <dbReference type="PROSITE" id="PS50055"/>
    </source>
</evidence>
<evidence type="ECO:0000313" key="4">
    <source>
        <dbReference type="Proteomes" id="UP000887572"/>
    </source>
</evidence>
<dbReference type="AlphaFoldDB" id="A0A914GVG6"/>
<feature type="domain" description="Tyrosine-protein phosphatase" evidence="2">
    <location>
        <begin position="244"/>
        <end position="518"/>
    </location>
</feature>
<dbReference type="InterPro" id="IPR016130">
    <property type="entry name" value="Tyr_Pase_AS"/>
</dbReference>
<dbReference type="InterPro" id="IPR029021">
    <property type="entry name" value="Prot-tyrosine_phosphatase-like"/>
</dbReference>
<evidence type="ECO:0000256" key="1">
    <source>
        <dbReference type="SAM" id="MobiDB-lite"/>
    </source>
</evidence>
<feature type="region of interest" description="Disordered" evidence="1">
    <location>
        <begin position="149"/>
        <end position="170"/>
    </location>
</feature>
<dbReference type="Gene3D" id="3.90.190.10">
    <property type="entry name" value="Protein tyrosine phosphatase superfamily"/>
    <property type="match status" value="1"/>
</dbReference>
<evidence type="ECO:0000259" key="3">
    <source>
        <dbReference type="PROSITE" id="PS50056"/>
    </source>
</evidence>
<reference evidence="5" key="1">
    <citation type="submission" date="2022-11" db="UniProtKB">
        <authorList>
            <consortium name="WormBaseParasite"/>
        </authorList>
    </citation>
    <scope>IDENTIFICATION</scope>
</reference>
<dbReference type="Pfam" id="PF00102">
    <property type="entry name" value="Y_phosphatase"/>
    <property type="match status" value="1"/>
</dbReference>
<dbReference type="PANTHER" id="PTHR19134:SF449">
    <property type="entry name" value="TYROSINE-PROTEIN PHOSPHATASE 1"/>
    <property type="match status" value="1"/>
</dbReference>
<dbReference type="WBParaSite" id="Gr19_v10_g11715.t1">
    <property type="protein sequence ID" value="Gr19_v10_g11715.t1"/>
    <property type="gene ID" value="Gr19_v10_g11715"/>
</dbReference>
<dbReference type="InterPro" id="IPR000387">
    <property type="entry name" value="Tyr_Pase_dom"/>
</dbReference>
<keyword evidence="4" id="KW-1185">Reference proteome</keyword>
<organism evidence="4 5">
    <name type="scientific">Globodera rostochiensis</name>
    <name type="common">Golden nematode worm</name>
    <name type="synonym">Heterodera rostochiensis</name>
    <dbReference type="NCBI Taxonomy" id="31243"/>
    <lineage>
        <taxon>Eukaryota</taxon>
        <taxon>Metazoa</taxon>
        <taxon>Ecdysozoa</taxon>
        <taxon>Nematoda</taxon>
        <taxon>Chromadorea</taxon>
        <taxon>Rhabditida</taxon>
        <taxon>Tylenchina</taxon>
        <taxon>Tylenchomorpha</taxon>
        <taxon>Tylenchoidea</taxon>
        <taxon>Heteroderidae</taxon>
        <taxon>Heteroderinae</taxon>
        <taxon>Globodera</taxon>
    </lineage>
</organism>
<dbReference type="InterPro" id="IPR003595">
    <property type="entry name" value="Tyr_Pase_cat"/>
</dbReference>
<dbReference type="InterPro" id="IPR000242">
    <property type="entry name" value="PTP_cat"/>
</dbReference>
<protein>
    <submittedName>
        <fullName evidence="5">Uncharacterized protein</fullName>
    </submittedName>
</protein>
<dbReference type="PROSITE" id="PS50056">
    <property type="entry name" value="TYR_PHOSPHATASE_2"/>
    <property type="match status" value="1"/>
</dbReference>
<accession>A0A914GVG6</accession>
<sequence length="527" mass="59897">MERHQFMWFKIDDLALRFLLIGLALVFALLAALATCVICCWRRRKKQQQQHRRVRPRMQKVPRITVEEAFSGLPDPNVKAKNLFTIMDYSTTTTVASTEKSEKNNKLTHDSPLPPLNGVDYLDIGAPINVVILDGTEMQNQQNVHQICKNGGGQPENNNSATERNGTAAAAQKWSLKDRPFTILINDEEIGHKNQLLAADHQRNGQMAYKQQNGNILSVATPSPSPKRFVSKMAKVTENENEQIYGEFETLSQSALSTIRPRTTEAEMPENIRKNRFYDILPFEFNRVKLRWTSAYGGTDGKGDYINASHIRSKEHGPIQYIAAQGPISESESADGRRVATVRDFWEMIWQEGVDCIVMLTQCNEGGKQKCADYWPEAPGESETISSDLSVHLYCVTDDEICVQRELWMERKGHSRRKVQQWHFNEWPDATRPARIEVLLDFVQSIRASTKRAPMLVHCSAGVGRTGVFIALDMLLDKLQKEQILDVKETVAWLRTQRIAMVQSAEQYVTIYEAIAMAIRRKSRSTG</sequence>
<feature type="domain" description="Tyrosine specific protein phosphatases" evidence="3">
    <location>
        <begin position="440"/>
        <end position="509"/>
    </location>
</feature>
<proteinExistence type="predicted"/>